<keyword evidence="4" id="KW-0804">Transcription</keyword>
<keyword evidence="3" id="KW-0238">DNA-binding</keyword>
<dbReference type="SUPFAM" id="SSF55455">
    <property type="entry name" value="SRF-like"/>
    <property type="match status" value="1"/>
</dbReference>
<evidence type="ECO:0000256" key="4">
    <source>
        <dbReference type="ARBA" id="ARBA00023163"/>
    </source>
</evidence>
<dbReference type="EMBL" id="JAGFBR010000017">
    <property type="protein sequence ID" value="KAH0452703.1"/>
    <property type="molecule type" value="Genomic_DNA"/>
</dbReference>
<proteinExistence type="predicted"/>
<dbReference type="GO" id="GO:0003677">
    <property type="term" value="F:DNA binding"/>
    <property type="evidence" value="ECO:0007669"/>
    <property type="project" value="UniProtKB-KW"/>
</dbReference>
<protein>
    <recommendedName>
        <fullName evidence="6">MADS-box domain-containing protein</fullName>
    </recommendedName>
</protein>
<name>A0AAV7GBF9_DENCH</name>
<dbReference type="InterPro" id="IPR050142">
    <property type="entry name" value="MADS-box/MEF2_TF"/>
</dbReference>
<dbReference type="InterPro" id="IPR002100">
    <property type="entry name" value="TF_MADSbox"/>
</dbReference>
<dbReference type="Gene3D" id="3.40.1810.10">
    <property type="entry name" value="Transcription factor, MADS-box"/>
    <property type="match status" value="1"/>
</dbReference>
<dbReference type="GO" id="GO:0005634">
    <property type="term" value="C:nucleus"/>
    <property type="evidence" value="ECO:0007669"/>
    <property type="project" value="UniProtKB-SubCell"/>
</dbReference>
<evidence type="ECO:0000313" key="8">
    <source>
        <dbReference type="Proteomes" id="UP000775213"/>
    </source>
</evidence>
<keyword evidence="5" id="KW-0539">Nucleus</keyword>
<keyword evidence="8" id="KW-1185">Reference proteome</keyword>
<evidence type="ECO:0000256" key="5">
    <source>
        <dbReference type="ARBA" id="ARBA00023242"/>
    </source>
</evidence>
<dbReference type="GO" id="GO:0046983">
    <property type="term" value="F:protein dimerization activity"/>
    <property type="evidence" value="ECO:0007669"/>
    <property type="project" value="InterPro"/>
</dbReference>
<evidence type="ECO:0000313" key="7">
    <source>
        <dbReference type="EMBL" id="KAH0452703.1"/>
    </source>
</evidence>
<dbReference type="InterPro" id="IPR036879">
    <property type="entry name" value="TF_MADSbox_sf"/>
</dbReference>
<evidence type="ECO:0000256" key="3">
    <source>
        <dbReference type="ARBA" id="ARBA00023125"/>
    </source>
</evidence>
<dbReference type="Pfam" id="PF00319">
    <property type="entry name" value="SRF-TF"/>
    <property type="match status" value="1"/>
</dbReference>
<dbReference type="Proteomes" id="UP000775213">
    <property type="component" value="Unassembled WGS sequence"/>
</dbReference>
<dbReference type="PRINTS" id="PR00404">
    <property type="entry name" value="MADSDOMAIN"/>
</dbReference>
<dbReference type="SMART" id="SM00432">
    <property type="entry name" value="MADS"/>
    <property type="match status" value="1"/>
</dbReference>
<dbReference type="PROSITE" id="PS50066">
    <property type="entry name" value="MADS_BOX_2"/>
    <property type="match status" value="1"/>
</dbReference>
<reference evidence="7 8" key="1">
    <citation type="journal article" date="2021" name="Hortic Res">
        <title>Chromosome-scale assembly of the Dendrobium chrysotoxum genome enhances the understanding of orchid evolution.</title>
        <authorList>
            <person name="Zhang Y."/>
            <person name="Zhang G.Q."/>
            <person name="Zhang D."/>
            <person name="Liu X.D."/>
            <person name="Xu X.Y."/>
            <person name="Sun W.H."/>
            <person name="Yu X."/>
            <person name="Zhu X."/>
            <person name="Wang Z.W."/>
            <person name="Zhao X."/>
            <person name="Zhong W.Y."/>
            <person name="Chen H."/>
            <person name="Yin W.L."/>
            <person name="Huang T."/>
            <person name="Niu S.C."/>
            <person name="Liu Z.J."/>
        </authorList>
    </citation>
    <scope>NUCLEOTIDE SEQUENCE [LARGE SCALE GENOMIC DNA]</scope>
    <source>
        <strain evidence="7">Lindl</strain>
    </source>
</reference>
<evidence type="ECO:0000256" key="1">
    <source>
        <dbReference type="ARBA" id="ARBA00004123"/>
    </source>
</evidence>
<evidence type="ECO:0000256" key="2">
    <source>
        <dbReference type="ARBA" id="ARBA00023015"/>
    </source>
</evidence>
<feature type="domain" description="MADS-box" evidence="6">
    <location>
        <begin position="1"/>
        <end position="43"/>
    </location>
</feature>
<sequence length="118" mass="13040">MSFLARTNDLFEKAYHLSVLCDAEVALIIFSDRGKLYEFGSAATNRQVAPPEAAKEINTGIYDEISNKHSAGFFGGTICQRFPRGGCVFDEEVLASRIVDQVRHNVGGKKRKSKGNKK</sequence>
<comment type="subcellular location">
    <subcellularLocation>
        <location evidence="1">Nucleus</location>
    </subcellularLocation>
</comment>
<keyword evidence="2" id="KW-0805">Transcription regulation</keyword>
<gene>
    <name evidence="7" type="ORF">IEQ34_020002</name>
</gene>
<dbReference type="PANTHER" id="PTHR48019">
    <property type="entry name" value="SERUM RESPONSE FACTOR HOMOLOG"/>
    <property type="match status" value="1"/>
</dbReference>
<dbReference type="AlphaFoldDB" id="A0AAV7GBF9"/>
<evidence type="ECO:0000259" key="6">
    <source>
        <dbReference type="PROSITE" id="PS50066"/>
    </source>
</evidence>
<organism evidence="7 8">
    <name type="scientific">Dendrobium chrysotoxum</name>
    <name type="common">Orchid</name>
    <dbReference type="NCBI Taxonomy" id="161865"/>
    <lineage>
        <taxon>Eukaryota</taxon>
        <taxon>Viridiplantae</taxon>
        <taxon>Streptophyta</taxon>
        <taxon>Embryophyta</taxon>
        <taxon>Tracheophyta</taxon>
        <taxon>Spermatophyta</taxon>
        <taxon>Magnoliopsida</taxon>
        <taxon>Liliopsida</taxon>
        <taxon>Asparagales</taxon>
        <taxon>Orchidaceae</taxon>
        <taxon>Epidendroideae</taxon>
        <taxon>Malaxideae</taxon>
        <taxon>Dendrobiinae</taxon>
        <taxon>Dendrobium</taxon>
    </lineage>
</organism>
<comment type="caution">
    <text evidence="7">The sequence shown here is derived from an EMBL/GenBank/DDBJ whole genome shotgun (WGS) entry which is preliminary data.</text>
</comment>
<accession>A0AAV7GBF9</accession>